<dbReference type="PANTHER" id="PTHR46539:SF1">
    <property type="entry name" value="E3 UBIQUITIN-PROTEIN LIGASE ATL42"/>
    <property type="match status" value="1"/>
</dbReference>
<keyword evidence="5" id="KW-0862">Zinc</keyword>
<evidence type="ECO:0000313" key="11">
    <source>
        <dbReference type="EMBL" id="EAS00895.2"/>
    </source>
</evidence>
<feature type="transmembrane region" description="Helical" evidence="9">
    <location>
        <begin position="119"/>
        <end position="138"/>
    </location>
</feature>
<feature type="transmembrane region" description="Helical" evidence="9">
    <location>
        <begin position="70"/>
        <end position="90"/>
    </location>
</feature>
<dbReference type="InterPro" id="IPR001841">
    <property type="entry name" value="Znf_RING"/>
</dbReference>
<dbReference type="Pfam" id="PF13639">
    <property type="entry name" value="zf-RING_2"/>
    <property type="match status" value="1"/>
</dbReference>
<protein>
    <submittedName>
        <fullName evidence="11">RING-H2 zinc finger protein</fullName>
    </submittedName>
</protein>
<feature type="domain" description="RING-type" evidence="10">
    <location>
        <begin position="404"/>
        <end position="446"/>
    </location>
</feature>
<dbReference type="OrthoDB" id="291118at2759"/>
<dbReference type="GO" id="GO:0008270">
    <property type="term" value="F:zinc ion binding"/>
    <property type="evidence" value="ECO:0007669"/>
    <property type="project" value="UniProtKB-KW"/>
</dbReference>
<dbReference type="InParanoid" id="I7LW58"/>
<comment type="subcellular location">
    <subcellularLocation>
        <location evidence="1">Membrane</location>
    </subcellularLocation>
</comment>
<dbReference type="UniPathway" id="UPA00143"/>
<reference evidence="12" key="1">
    <citation type="journal article" date="2006" name="PLoS Biol.">
        <title>Macronuclear genome sequence of the ciliate Tetrahymena thermophila, a model eukaryote.</title>
        <authorList>
            <person name="Eisen J.A."/>
            <person name="Coyne R.S."/>
            <person name="Wu M."/>
            <person name="Wu D."/>
            <person name="Thiagarajan M."/>
            <person name="Wortman J.R."/>
            <person name="Badger J.H."/>
            <person name="Ren Q."/>
            <person name="Amedeo P."/>
            <person name="Jones K.M."/>
            <person name="Tallon L.J."/>
            <person name="Delcher A.L."/>
            <person name="Salzberg S.L."/>
            <person name="Silva J.C."/>
            <person name="Haas B.J."/>
            <person name="Majoros W.H."/>
            <person name="Farzad M."/>
            <person name="Carlton J.M."/>
            <person name="Smith R.K. Jr."/>
            <person name="Garg J."/>
            <person name="Pearlman R.E."/>
            <person name="Karrer K.M."/>
            <person name="Sun L."/>
            <person name="Manning G."/>
            <person name="Elde N.C."/>
            <person name="Turkewitz A.P."/>
            <person name="Asai D.J."/>
            <person name="Wilkes D.E."/>
            <person name="Wang Y."/>
            <person name="Cai H."/>
            <person name="Collins K."/>
            <person name="Stewart B.A."/>
            <person name="Lee S.R."/>
            <person name="Wilamowska K."/>
            <person name="Weinberg Z."/>
            <person name="Ruzzo W.L."/>
            <person name="Wloga D."/>
            <person name="Gaertig J."/>
            <person name="Frankel J."/>
            <person name="Tsao C.-C."/>
            <person name="Gorovsky M.A."/>
            <person name="Keeling P.J."/>
            <person name="Waller R.F."/>
            <person name="Patron N.J."/>
            <person name="Cherry J.M."/>
            <person name="Stover N.A."/>
            <person name="Krieger C.J."/>
            <person name="del Toro C."/>
            <person name="Ryder H.F."/>
            <person name="Williamson S.C."/>
            <person name="Barbeau R.A."/>
            <person name="Hamilton E.P."/>
            <person name="Orias E."/>
        </authorList>
    </citation>
    <scope>NUCLEOTIDE SEQUENCE [LARGE SCALE GENOMIC DNA]</scope>
    <source>
        <strain evidence="12">SB210</strain>
    </source>
</reference>
<keyword evidence="3" id="KW-0479">Metal-binding</keyword>
<name>I7LW58_TETTS</name>
<keyword evidence="7 9" id="KW-0472">Membrane</keyword>
<proteinExistence type="predicted"/>
<evidence type="ECO:0000259" key="10">
    <source>
        <dbReference type="PROSITE" id="PS50089"/>
    </source>
</evidence>
<dbReference type="PROSITE" id="PS50089">
    <property type="entry name" value="ZF_RING_2"/>
    <property type="match status" value="1"/>
</dbReference>
<keyword evidence="6 9" id="KW-1133">Transmembrane helix</keyword>
<evidence type="ECO:0000256" key="6">
    <source>
        <dbReference type="ARBA" id="ARBA00022989"/>
    </source>
</evidence>
<evidence type="ECO:0000256" key="4">
    <source>
        <dbReference type="ARBA" id="ARBA00022771"/>
    </source>
</evidence>
<evidence type="ECO:0000313" key="12">
    <source>
        <dbReference type="Proteomes" id="UP000009168"/>
    </source>
</evidence>
<evidence type="ECO:0000256" key="2">
    <source>
        <dbReference type="ARBA" id="ARBA00022692"/>
    </source>
</evidence>
<dbReference type="EMBL" id="GG662608">
    <property type="protein sequence ID" value="EAS00895.2"/>
    <property type="molecule type" value="Genomic_DNA"/>
</dbReference>
<keyword evidence="4 8" id="KW-0863">Zinc-finger</keyword>
<dbReference type="CDD" id="cd16454">
    <property type="entry name" value="RING-H2_PA-TM-RING"/>
    <property type="match status" value="1"/>
</dbReference>
<dbReference type="STRING" id="312017.I7LW58"/>
<dbReference type="Gene3D" id="3.30.40.10">
    <property type="entry name" value="Zinc/RING finger domain, C3HC4 (zinc finger)"/>
    <property type="match status" value="1"/>
</dbReference>
<sequence>MLLSNRISNREIKEIITLNMFYLLLLSLQKTLLTLQLPKQVLGSKIKQQIAIQQIQTITNILWIEKIQGLLLIQMIIILITISGRTYIFILQIQDQLIRIFLQVILSLLNNTIFQEHKIVVQIIVIIKEFALYLPVIAKKEKLEKIAVLIFRKLNKVNFKLNTINKFGTLHFLNTLIYIQLYKLNQYLFYQLDFNKEYPLYNHPINYFFIDIQNLTNDYIQKSQIQFSADSKISLKILNLLDFSANLNQTLSMLSSPILEKEKSSISFNLNELLQTYKNAKIIVFQVSSQNDASTVQIQVNSQQGQQQNNFTTFYICIGSISFGLVLIVVILMQICKYKERQRKFFQGLARQQTIQNERNYYNEIQVQTKIHSNTQQQDVKKYLPSILFTEKIKAVYQVADFQCSVCLEEFVVGKDQIKVTICNHIFHDACLDEWLTKFQNCPLCRQQHSLSIIKMYFDKNSKIDQKNSSSNISFENQPEIPNEQIANIDLKIQNKQNIINQDKNIQHLNQQLNIDVSEIQNSLILKPLQITLNSPKFEKQQSYQTQQSLINSTPQKIFRQRSFMMINSPLYQNSKQLQNLDAQIMSRQSSFEKNNQQNHTFSTIYKASYCVSQKESQPIKV</sequence>
<evidence type="ECO:0000256" key="9">
    <source>
        <dbReference type="SAM" id="Phobius"/>
    </source>
</evidence>
<dbReference type="KEGG" id="tet:TTHERM_00310690"/>
<evidence type="ECO:0000256" key="7">
    <source>
        <dbReference type="ARBA" id="ARBA00023136"/>
    </source>
</evidence>
<dbReference type="Proteomes" id="UP000009168">
    <property type="component" value="Unassembled WGS sequence"/>
</dbReference>
<dbReference type="eggNOG" id="KOG4628">
    <property type="taxonomic scope" value="Eukaryota"/>
</dbReference>
<gene>
    <name evidence="11" type="ORF">TTHERM_00310690</name>
</gene>
<keyword evidence="2 9" id="KW-0812">Transmembrane</keyword>
<feature type="transmembrane region" description="Helical" evidence="9">
    <location>
        <begin position="313"/>
        <end position="335"/>
    </location>
</feature>
<evidence type="ECO:0000256" key="1">
    <source>
        <dbReference type="ARBA" id="ARBA00004370"/>
    </source>
</evidence>
<dbReference type="GO" id="GO:0016020">
    <property type="term" value="C:membrane"/>
    <property type="evidence" value="ECO:0007669"/>
    <property type="project" value="UniProtKB-SubCell"/>
</dbReference>
<dbReference type="AlphaFoldDB" id="I7LW58"/>
<evidence type="ECO:0000256" key="5">
    <source>
        <dbReference type="ARBA" id="ARBA00022833"/>
    </source>
</evidence>
<keyword evidence="12" id="KW-1185">Reference proteome</keyword>
<evidence type="ECO:0000256" key="3">
    <source>
        <dbReference type="ARBA" id="ARBA00022723"/>
    </source>
</evidence>
<accession>I7LW58</accession>
<organism evidence="11 12">
    <name type="scientific">Tetrahymena thermophila (strain SB210)</name>
    <dbReference type="NCBI Taxonomy" id="312017"/>
    <lineage>
        <taxon>Eukaryota</taxon>
        <taxon>Sar</taxon>
        <taxon>Alveolata</taxon>
        <taxon>Ciliophora</taxon>
        <taxon>Intramacronucleata</taxon>
        <taxon>Oligohymenophorea</taxon>
        <taxon>Hymenostomatida</taxon>
        <taxon>Tetrahymenina</taxon>
        <taxon>Tetrahymenidae</taxon>
        <taxon>Tetrahymena</taxon>
    </lineage>
</organism>
<dbReference type="InterPro" id="IPR013083">
    <property type="entry name" value="Znf_RING/FYVE/PHD"/>
</dbReference>
<dbReference type="RefSeq" id="XP_001021141.2">
    <property type="nucleotide sequence ID" value="XM_001021141.2"/>
</dbReference>
<dbReference type="SUPFAM" id="SSF57850">
    <property type="entry name" value="RING/U-box"/>
    <property type="match status" value="1"/>
</dbReference>
<dbReference type="PANTHER" id="PTHR46539">
    <property type="entry name" value="E3 UBIQUITIN-PROTEIN LIGASE ATL42"/>
    <property type="match status" value="1"/>
</dbReference>
<dbReference type="SMART" id="SM00184">
    <property type="entry name" value="RING"/>
    <property type="match status" value="1"/>
</dbReference>
<evidence type="ECO:0000256" key="8">
    <source>
        <dbReference type="PROSITE-ProRule" id="PRU00175"/>
    </source>
</evidence>
<dbReference type="GO" id="GO:0016567">
    <property type="term" value="P:protein ubiquitination"/>
    <property type="evidence" value="ECO:0007669"/>
    <property type="project" value="UniProtKB-UniPathway"/>
</dbReference>
<dbReference type="GeneID" id="7840980"/>